<evidence type="ECO:0000313" key="10">
    <source>
        <dbReference type="Proteomes" id="UP000551616"/>
    </source>
</evidence>
<dbReference type="EC" id="3.1.6.1" evidence="9"/>
<comment type="similarity">
    <text evidence="2">Belongs to the sulfatase family.</text>
</comment>
<dbReference type="PROSITE" id="PS00149">
    <property type="entry name" value="SULFATASE_2"/>
    <property type="match status" value="1"/>
</dbReference>
<dbReference type="InterPro" id="IPR000917">
    <property type="entry name" value="Sulfatase_N"/>
</dbReference>
<comment type="caution">
    <text evidence="9">The sequence shown here is derived from an EMBL/GenBank/DDBJ whole genome shotgun (WGS) entry which is preliminary data.</text>
</comment>
<dbReference type="GO" id="GO:0046872">
    <property type="term" value="F:metal ion binding"/>
    <property type="evidence" value="ECO:0007669"/>
    <property type="project" value="UniProtKB-KW"/>
</dbReference>
<dbReference type="Pfam" id="PF00884">
    <property type="entry name" value="Sulfatase"/>
    <property type="match status" value="1"/>
</dbReference>
<sequence length="476" mass="52993">MRTLAILLSALAILLVPQTTSAEQRKPNFVFFLVDDLGWTDLGCYGSSFYETPNVDKLAASGLKFTDAYAACQVCSPTRASILTGRYPTRTGVTDFIGAPQPERWNRKTKMLPAPYEMQLAHNETTIAEILKKNGYATFFAGKWHLGSKEYWPEHQGFDVNQGGIDRGGPYGGKRYFSPYGNPRLEDGPDGEHLPDRLARETVKFMTENKDQPFLAYLSFYSVHTPLMSREDLKQKYLQKKETLKHGEIWGKEGQRKARLVQEHAVYAGMVDAMDQAVGKVLDGVDELGLTQDTVVIFMSDNGGLSTSEGHPTSNLPLRAGKGWIYEGGIREPMIVRWPGTTKAGTETSQIVSSVDFFPTMLQIAGIDVPKNLTIDGTSFAPVLKGDEFERGAIFWHYPHYGNQGGSPSSAVRDGDWKLIEFYEDGHLELYNLSDDIGEQNDLTAKKPDLVAKLHAKLKAWRQETGAKMPTHRKGA</sequence>
<gene>
    <name evidence="9" type="primary">atsA_33</name>
    <name evidence="9" type="ORF">HOV93_44880</name>
</gene>
<evidence type="ECO:0000256" key="6">
    <source>
        <dbReference type="ARBA" id="ARBA00022837"/>
    </source>
</evidence>
<dbReference type="Gene3D" id="3.40.720.10">
    <property type="entry name" value="Alkaline Phosphatase, subunit A"/>
    <property type="match status" value="1"/>
</dbReference>
<keyword evidence="4 7" id="KW-0732">Signal</keyword>
<dbReference type="FunFam" id="3.40.720.10:FF:000065">
    <property type="entry name" value="Arylsulfatase A"/>
    <property type="match status" value="1"/>
</dbReference>
<reference evidence="9 10" key="1">
    <citation type="submission" date="2020-05" db="EMBL/GenBank/DDBJ databases">
        <title>Bremerella alba sp. nov., a novel planctomycete isolated from the surface of the macroalga Fucus spiralis.</title>
        <authorList>
            <person name="Godinho O."/>
            <person name="Botelho R."/>
            <person name="Albuquerque L."/>
            <person name="Wiegand S."/>
            <person name="Da Costa M.S."/>
            <person name="Lobo-Da-Cunha A."/>
            <person name="Jogler C."/>
            <person name="Lage O.M."/>
        </authorList>
    </citation>
    <scope>NUCLEOTIDE SEQUENCE [LARGE SCALE GENOMIC DNA]</scope>
    <source>
        <strain evidence="9 10">FF15</strain>
    </source>
</reference>
<dbReference type="RefSeq" id="WP_207398676.1">
    <property type="nucleotide sequence ID" value="NZ_JABRWO010000014.1"/>
</dbReference>
<dbReference type="EMBL" id="JABRWO010000014">
    <property type="protein sequence ID" value="MBA2117291.1"/>
    <property type="molecule type" value="Genomic_DNA"/>
</dbReference>
<keyword evidence="6" id="KW-0106">Calcium</keyword>
<feature type="signal peptide" evidence="7">
    <location>
        <begin position="1"/>
        <end position="22"/>
    </location>
</feature>
<keyword evidence="3" id="KW-0479">Metal-binding</keyword>
<evidence type="ECO:0000256" key="1">
    <source>
        <dbReference type="ARBA" id="ARBA00001913"/>
    </source>
</evidence>
<evidence type="ECO:0000256" key="3">
    <source>
        <dbReference type="ARBA" id="ARBA00022723"/>
    </source>
</evidence>
<dbReference type="InterPro" id="IPR050738">
    <property type="entry name" value="Sulfatase"/>
</dbReference>
<dbReference type="CDD" id="cd16144">
    <property type="entry name" value="ARS_like"/>
    <property type="match status" value="1"/>
</dbReference>
<comment type="cofactor">
    <cofactor evidence="1">
        <name>Ca(2+)</name>
        <dbReference type="ChEBI" id="CHEBI:29108"/>
    </cofactor>
</comment>
<organism evidence="9 10">
    <name type="scientific">Bremerella alba</name>
    <dbReference type="NCBI Taxonomy" id="980252"/>
    <lineage>
        <taxon>Bacteria</taxon>
        <taxon>Pseudomonadati</taxon>
        <taxon>Planctomycetota</taxon>
        <taxon>Planctomycetia</taxon>
        <taxon>Pirellulales</taxon>
        <taxon>Pirellulaceae</taxon>
        <taxon>Bremerella</taxon>
    </lineage>
</organism>
<dbReference type="InterPro" id="IPR024607">
    <property type="entry name" value="Sulfatase_CS"/>
</dbReference>
<dbReference type="PANTHER" id="PTHR42693:SF42">
    <property type="entry name" value="ARYLSULFATASE G"/>
    <property type="match status" value="1"/>
</dbReference>
<evidence type="ECO:0000259" key="8">
    <source>
        <dbReference type="Pfam" id="PF00884"/>
    </source>
</evidence>
<protein>
    <submittedName>
        <fullName evidence="9">Arylsulfatase</fullName>
        <ecNumber evidence="9">3.1.6.1</ecNumber>
    </submittedName>
</protein>
<evidence type="ECO:0000256" key="7">
    <source>
        <dbReference type="SAM" id="SignalP"/>
    </source>
</evidence>
<evidence type="ECO:0000313" key="9">
    <source>
        <dbReference type="EMBL" id="MBA2117291.1"/>
    </source>
</evidence>
<dbReference type="Proteomes" id="UP000551616">
    <property type="component" value="Unassembled WGS sequence"/>
</dbReference>
<dbReference type="SUPFAM" id="SSF53649">
    <property type="entry name" value="Alkaline phosphatase-like"/>
    <property type="match status" value="1"/>
</dbReference>
<dbReference type="PANTHER" id="PTHR42693">
    <property type="entry name" value="ARYLSULFATASE FAMILY MEMBER"/>
    <property type="match status" value="1"/>
</dbReference>
<feature type="domain" description="Sulfatase N-terminal" evidence="8">
    <location>
        <begin position="27"/>
        <end position="367"/>
    </location>
</feature>
<dbReference type="InterPro" id="IPR017850">
    <property type="entry name" value="Alkaline_phosphatase_core_sf"/>
</dbReference>
<dbReference type="Gene3D" id="3.30.1120.10">
    <property type="match status" value="1"/>
</dbReference>
<keyword evidence="10" id="KW-1185">Reference proteome</keyword>
<accession>A0A7V9A9L7</accession>
<name>A0A7V9A9L7_9BACT</name>
<dbReference type="AlphaFoldDB" id="A0A7V9A9L7"/>
<dbReference type="GO" id="GO:0004065">
    <property type="term" value="F:arylsulfatase activity"/>
    <property type="evidence" value="ECO:0007669"/>
    <property type="project" value="UniProtKB-EC"/>
</dbReference>
<evidence type="ECO:0000256" key="5">
    <source>
        <dbReference type="ARBA" id="ARBA00022801"/>
    </source>
</evidence>
<evidence type="ECO:0000256" key="2">
    <source>
        <dbReference type="ARBA" id="ARBA00008779"/>
    </source>
</evidence>
<evidence type="ECO:0000256" key="4">
    <source>
        <dbReference type="ARBA" id="ARBA00022729"/>
    </source>
</evidence>
<proteinExistence type="inferred from homology"/>
<feature type="chain" id="PRO_5030612344" evidence="7">
    <location>
        <begin position="23"/>
        <end position="476"/>
    </location>
</feature>
<keyword evidence="5 9" id="KW-0378">Hydrolase</keyword>